<comment type="caution">
    <text evidence="3">The sequence shown here is derived from an EMBL/GenBank/DDBJ whole genome shotgun (WGS) entry which is preliminary data.</text>
</comment>
<feature type="transmembrane region" description="Helical" evidence="1">
    <location>
        <begin position="201"/>
        <end position="221"/>
    </location>
</feature>
<evidence type="ECO:0000256" key="2">
    <source>
        <dbReference type="SAM" id="SignalP"/>
    </source>
</evidence>
<dbReference type="Proteomes" id="UP001295684">
    <property type="component" value="Unassembled WGS sequence"/>
</dbReference>
<evidence type="ECO:0008006" key="5">
    <source>
        <dbReference type="Google" id="ProtNLM"/>
    </source>
</evidence>
<keyword evidence="1" id="KW-0472">Membrane</keyword>
<keyword evidence="1" id="KW-0812">Transmembrane</keyword>
<protein>
    <recommendedName>
        <fullName evidence="5">CUB domain-containing protein</fullName>
    </recommendedName>
</protein>
<sequence>MIHWILTVMTFLFFRSICAADSKPSCVKCLEDLNNIYCKRLNSNQSGFCASAHDQLGAEYKCSDEYSGNSSSNQYFSCDFDQDECGTQNIAVTSSHTVSLSGSPKHTICRYNFFLKRENNVKELKIFVSNLESTKLDILEQISVYEYNLIQSIHQSDSLTVNVTNLDKITIMVIPKRRHDSLISFTVSQKGPDPSFWSKHLVLIIIVVSLACCGFCSFIVYKISKVEFEERNASKIVPENTKRRNPISSILDGSREVVNFDPLSVPDIELNPPQHAKYMNNGVIISIAENINPNATATTGLRACRSKIRQAIYLV</sequence>
<keyword evidence="4" id="KW-1185">Reference proteome</keyword>
<feature type="chain" id="PRO_5041960215" description="CUB domain-containing protein" evidence="2">
    <location>
        <begin position="21"/>
        <end position="315"/>
    </location>
</feature>
<dbReference type="EMBL" id="CAMPGE010027874">
    <property type="protein sequence ID" value="CAI2385458.1"/>
    <property type="molecule type" value="Genomic_DNA"/>
</dbReference>
<accession>A0AAD1Y690</accession>
<feature type="signal peptide" evidence="2">
    <location>
        <begin position="1"/>
        <end position="20"/>
    </location>
</feature>
<gene>
    <name evidence="3" type="ORF">ECRASSUSDP1_LOCUS27024</name>
</gene>
<evidence type="ECO:0000313" key="3">
    <source>
        <dbReference type="EMBL" id="CAI2385458.1"/>
    </source>
</evidence>
<evidence type="ECO:0000256" key="1">
    <source>
        <dbReference type="SAM" id="Phobius"/>
    </source>
</evidence>
<evidence type="ECO:0000313" key="4">
    <source>
        <dbReference type="Proteomes" id="UP001295684"/>
    </source>
</evidence>
<keyword evidence="2" id="KW-0732">Signal</keyword>
<reference evidence="3" key="1">
    <citation type="submission" date="2023-07" db="EMBL/GenBank/DDBJ databases">
        <authorList>
            <consortium name="AG Swart"/>
            <person name="Singh M."/>
            <person name="Singh A."/>
            <person name="Seah K."/>
            <person name="Emmerich C."/>
        </authorList>
    </citation>
    <scope>NUCLEOTIDE SEQUENCE</scope>
    <source>
        <strain evidence="3">DP1</strain>
    </source>
</reference>
<keyword evidence="1" id="KW-1133">Transmembrane helix</keyword>
<name>A0AAD1Y690_EUPCR</name>
<dbReference type="AlphaFoldDB" id="A0AAD1Y690"/>
<proteinExistence type="predicted"/>
<organism evidence="3 4">
    <name type="scientific">Euplotes crassus</name>
    <dbReference type="NCBI Taxonomy" id="5936"/>
    <lineage>
        <taxon>Eukaryota</taxon>
        <taxon>Sar</taxon>
        <taxon>Alveolata</taxon>
        <taxon>Ciliophora</taxon>
        <taxon>Intramacronucleata</taxon>
        <taxon>Spirotrichea</taxon>
        <taxon>Hypotrichia</taxon>
        <taxon>Euplotida</taxon>
        <taxon>Euplotidae</taxon>
        <taxon>Moneuplotes</taxon>
    </lineage>
</organism>